<dbReference type="Pfam" id="PF11804">
    <property type="entry name" value="DUF3325"/>
    <property type="match status" value="1"/>
</dbReference>
<keyword evidence="1" id="KW-0472">Membrane</keyword>
<keyword evidence="1" id="KW-0812">Transmembrane</keyword>
<keyword evidence="3" id="KW-1185">Reference proteome</keyword>
<dbReference type="RefSeq" id="WP_250195267.1">
    <property type="nucleotide sequence ID" value="NZ_CP097635.1"/>
</dbReference>
<evidence type="ECO:0000313" key="2">
    <source>
        <dbReference type="EMBL" id="URI07002.1"/>
    </source>
</evidence>
<dbReference type="EMBL" id="CP097635">
    <property type="protein sequence ID" value="URI07002.1"/>
    <property type="molecule type" value="Genomic_DNA"/>
</dbReference>
<sequence length="103" mass="10649">MPESALLAGALLCSFIGLGWLALAMEAHWQQVRPTPAPAAGTARLLRTLGALALAASLALCLAADHPSMAALVWVMSLAVAALSLALLLAWRPRWVGWLAGPG</sequence>
<proteinExistence type="predicted"/>
<feature type="transmembrane region" description="Helical" evidence="1">
    <location>
        <begin position="48"/>
        <end position="64"/>
    </location>
</feature>
<organism evidence="2 3">
    <name type="scientific">Aquincola tertiaricarbonis</name>
    <dbReference type="NCBI Taxonomy" id="391953"/>
    <lineage>
        <taxon>Bacteria</taxon>
        <taxon>Pseudomonadati</taxon>
        <taxon>Pseudomonadota</taxon>
        <taxon>Betaproteobacteria</taxon>
        <taxon>Burkholderiales</taxon>
        <taxon>Sphaerotilaceae</taxon>
        <taxon>Aquincola</taxon>
    </lineage>
</organism>
<accession>A0ABY4S548</accession>
<evidence type="ECO:0000256" key="1">
    <source>
        <dbReference type="SAM" id="Phobius"/>
    </source>
</evidence>
<keyword evidence="1" id="KW-1133">Transmembrane helix</keyword>
<name>A0ABY4S548_AQUTE</name>
<protein>
    <submittedName>
        <fullName evidence="2">DUF3325 family protein</fullName>
    </submittedName>
</protein>
<dbReference type="InterPro" id="IPR021762">
    <property type="entry name" value="DUF3325"/>
</dbReference>
<dbReference type="Proteomes" id="UP001056201">
    <property type="component" value="Chromosome 1"/>
</dbReference>
<evidence type="ECO:0000313" key="3">
    <source>
        <dbReference type="Proteomes" id="UP001056201"/>
    </source>
</evidence>
<reference evidence="2" key="1">
    <citation type="submission" date="2022-05" db="EMBL/GenBank/DDBJ databases">
        <title>An RpoN-dependent PEP-CTERM gene is involved in floc formation of an Aquincola tertiaricarbonis strain.</title>
        <authorList>
            <person name="Qiu D."/>
            <person name="Xia M."/>
        </authorList>
    </citation>
    <scope>NUCLEOTIDE SEQUENCE</scope>
    <source>
        <strain evidence="2">RN12</strain>
    </source>
</reference>
<feature type="transmembrane region" description="Helical" evidence="1">
    <location>
        <begin position="71"/>
        <end position="91"/>
    </location>
</feature>
<gene>
    <name evidence="2" type="ORF">MW290_14015</name>
</gene>